<dbReference type="AlphaFoldDB" id="H3KHA1"/>
<name>H3KHA1_9BURK</name>
<dbReference type="Proteomes" id="UP000004956">
    <property type="component" value="Unassembled WGS sequence"/>
</dbReference>
<evidence type="ECO:0000313" key="2">
    <source>
        <dbReference type="EMBL" id="EHY30506.1"/>
    </source>
</evidence>
<evidence type="ECO:0000313" key="3">
    <source>
        <dbReference type="Proteomes" id="UP000004956"/>
    </source>
</evidence>
<sequence>MSERLLGLEMVERRNAEGRADGMTPVGRAPGGRFLNRRHCTKAPKVPRLRGAPRLAVRLHEKRCPERMPRKVVKTAEAR</sequence>
<keyword evidence="3" id="KW-1185">Reference proteome</keyword>
<proteinExistence type="predicted"/>
<reference evidence="2 3" key="1">
    <citation type="submission" date="2011-11" db="EMBL/GenBank/DDBJ databases">
        <authorList>
            <person name="Weinstock G."/>
            <person name="Sodergren E."/>
            <person name="Clifton S."/>
            <person name="Fulton L."/>
            <person name="Fulton B."/>
            <person name="Courtney L."/>
            <person name="Fronick C."/>
            <person name="Harrison M."/>
            <person name="Strong C."/>
            <person name="Farmer C."/>
            <person name="Delahaunty K."/>
            <person name="Markovic C."/>
            <person name="Hall O."/>
            <person name="Minx P."/>
            <person name="Tomlinson C."/>
            <person name="Mitreva M."/>
            <person name="Hou S."/>
            <person name="Chen J."/>
            <person name="Wollam A."/>
            <person name="Pepin K.H."/>
            <person name="Johnson M."/>
            <person name="Bhonagiri V."/>
            <person name="Zhang X."/>
            <person name="Suruliraj S."/>
            <person name="Warren W."/>
            <person name="Chinwalla A."/>
            <person name="Mardis E.R."/>
            <person name="Wilson R.K."/>
        </authorList>
    </citation>
    <scope>NUCLEOTIDE SEQUENCE [LARGE SCALE GENOMIC DNA]</scope>
    <source>
        <strain evidence="2 3">YIT 11816</strain>
    </source>
</reference>
<dbReference type="HOGENOM" id="CLU_2604736_0_0_4"/>
<dbReference type="STRING" id="762967.HMPREF9440_02145"/>
<protein>
    <submittedName>
        <fullName evidence="2">Uncharacterized protein</fullName>
    </submittedName>
</protein>
<feature type="region of interest" description="Disordered" evidence="1">
    <location>
        <begin position="16"/>
        <end position="36"/>
    </location>
</feature>
<gene>
    <name evidence="2" type="ORF">HMPREF9440_02145</name>
</gene>
<organism evidence="2 3">
    <name type="scientific">Sutterella parvirubra YIT 11816</name>
    <dbReference type="NCBI Taxonomy" id="762967"/>
    <lineage>
        <taxon>Bacteria</taxon>
        <taxon>Pseudomonadati</taxon>
        <taxon>Pseudomonadota</taxon>
        <taxon>Betaproteobacteria</taxon>
        <taxon>Burkholderiales</taxon>
        <taxon>Sutterellaceae</taxon>
        <taxon>Sutterella</taxon>
    </lineage>
</organism>
<accession>H3KHA1</accession>
<evidence type="ECO:0000256" key="1">
    <source>
        <dbReference type="SAM" id="MobiDB-lite"/>
    </source>
</evidence>
<dbReference type="EMBL" id="AFBQ01000324">
    <property type="protein sequence ID" value="EHY30506.1"/>
    <property type="molecule type" value="Genomic_DNA"/>
</dbReference>
<comment type="caution">
    <text evidence="2">The sequence shown here is derived from an EMBL/GenBank/DDBJ whole genome shotgun (WGS) entry which is preliminary data.</text>
</comment>